<dbReference type="InterPro" id="IPR058087">
    <property type="entry name" value="XAC2610_dom"/>
</dbReference>
<evidence type="ECO:0000256" key="1">
    <source>
        <dbReference type="SAM" id="SignalP"/>
    </source>
</evidence>
<dbReference type="GeneID" id="97256905"/>
<evidence type="ECO:0000313" key="2">
    <source>
        <dbReference type="EMBL" id="AFL96357.1"/>
    </source>
</evidence>
<sequence length="183" mass="21263">MKKIILSVVMCFSFNFGTAQIFEDLIPYTIKNGQMNYIEDSIQYKCPPLFNKMRLIDVNFDGIKDLVIPRDECAFAFVSTPSPYFFVATKSGKLIYSKELSDLYGYVFIDEPSKRIFVYARYNAAGWYWRIYKVIPQKGLKLIDEFMDKGFDHGDVDKSISALKYKEIKLPKTAIQLNGDKYE</sequence>
<dbReference type="NCBIfam" id="NF047539">
    <property type="entry name" value="XAC2610_fam"/>
    <property type="match status" value="1"/>
</dbReference>
<dbReference type="RefSeq" id="WP_014789987.1">
    <property type="nucleotide sequence ID" value="NC_018016.1"/>
</dbReference>
<evidence type="ECO:0008006" key="4">
    <source>
        <dbReference type="Google" id="ProtNLM"/>
    </source>
</evidence>
<accession>I3ZXC3</accession>
<feature type="chain" id="PRO_5003684512" description="VCBS repeat-containing protein" evidence="1">
    <location>
        <begin position="22"/>
        <end position="183"/>
    </location>
</feature>
<dbReference type="HOGENOM" id="CLU_1473798_0_0_10"/>
<dbReference type="AlphaFoldDB" id="I3ZXC3"/>
<protein>
    <recommendedName>
        <fullName evidence="4">VCBS repeat-containing protein</fullName>
    </recommendedName>
</protein>
<dbReference type="Proteomes" id="UP000006051">
    <property type="component" value="Chromosome"/>
</dbReference>
<feature type="signal peptide" evidence="1">
    <location>
        <begin position="1"/>
        <end position="21"/>
    </location>
</feature>
<keyword evidence="3" id="KW-1185">Reference proteome</keyword>
<dbReference type="EMBL" id="CP003283">
    <property type="protein sequence ID" value="AFL96357.1"/>
    <property type="molecule type" value="Genomic_DNA"/>
</dbReference>
<organism evidence="2 3">
    <name type="scientific">Ornithobacterium rhinotracheale (strain ATCC 51463 / DSM 15997 / CCUG 23171 / CIP 104009 / LMG 9086)</name>
    <dbReference type="NCBI Taxonomy" id="867902"/>
    <lineage>
        <taxon>Bacteria</taxon>
        <taxon>Pseudomonadati</taxon>
        <taxon>Bacteroidota</taxon>
        <taxon>Flavobacteriia</taxon>
        <taxon>Flavobacteriales</taxon>
        <taxon>Weeksellaceae</taxon>
        <taxon>Ornithobacterium</taxon>
    </lineage>
</organism>
<gene>
    <name evidence="2" type="ordered locus">Ornrh_0131</name>
</gene>
<name>I3ZXC3_ORNRL</name>
<keyword evidence="1" id="KW-0732">Signal</keyword>
<proteinExistence type="predicted"/>
<dbReference type="KEGG" id="orh:Ornrh_0131"/>
<evidence type="ECO:0000313" key="3">
    <source>
        <dbReference type="Proteomes" id="UP000006051"/>
    </source>
</evidence>
<reference evidence="2 3" key="1">
    <citation type="submission" date="2012-06" db="EMBL/GenBank/DDBJ databases">
        <title>The complete genome of Ornithobacterium rhinotracheale DSM 15997.</title>
        <authorList>
            <consortium name="US DOE Joint Genome Institute (JGI-PGF)"/>
            <person name="Lucas S."/>
            <person name="Copeland A."/>
            <person name="Lapidus A."/>
            <person name="Goodwin L."/>
            <person name="Pitluck S."/>
            <person name="Peters L."/>
            <person name="Mikhailova N."/>
            <person name="Teshima H."/>
            <person name="Kyrpides N."/>
            <person name="Mavromatis K."/>
            <person name="Pagani I."/>
            <person name="Ivanova N."/>
            <person name="Ovchinnikova G."/>
            <person name="Zeytun A."/>
            <person name="Detter J.C."/>
            <person name="Han C."/>
            <person name="Land M."/>
            <person name="Hauser L."/>
            <person name="Markowitz V."/>
            <person name="Cheng J.-F."/>
            <person name="Hugenholtz P."/>
            <person name="Woyke T."/>
            <person name="Wu D."/>
            <person name="Lang E."/>
            <person name="Kopitz M."/>
            <person name="Brambilla E."/>
            <person name="Klenk H.-P."/>
            <person name="Eisen J.A."/>
        </authorList>
    </citation>
    <scope>NUCLEOTIDE SEQUENCE [LARGE SCALE GENOMIC DNA]</scope>
    <source>
        <strain evidence="3">ATCC 51463 / DSM 15997 / CCUG 23171 / LMG 9086</strain>
    </source>
</reference>
<dbReference type="GeneID" id="71568410"/>